<dbReference type="RefSeq" id="WP_069729894.1">
    <property type="nucleotide sequence ID" value="NZ_JABWPE010000035.1"/>
</dbReference>
<protein>
    <submittedName>
        <fullName evidence="4">SGNH/GDSL hydrolase family protein</fullName>
    </submittedName>
</protein>
<dbReference type="GeneID" id="57347629"/>
<evidence type="ECO:0000256" key="1">
    <source>
        <dbReference type="SAM" id="MobiDB-lite"/>
    </source>
</evidence>
<dbReference type="InterPro" id="IPR013830">
    <property type="entry name" value="SGNH_hydro"/>
</dbReference>
<feature type="domain" description="SGNH hydrolase-type esterase" evidence="3">
    <location>
        <begin position="36"/>
        <end position="229"/>
    </location>
</feature>
<evidence type="ECO:0000256" key="2">
    <source>
        <dbReference type="SAM" id="SignalP"/>
    </source>
</evidence>
<dbReference type="InterPro" id="IPR036514">
    <property type="entry name" value="SGNH_hydro_sf"/>
</dbReference>
<dbReference type="AlphaFoldDB" id="A0A7Y6NHT0"/>
<evidence type="ECO:0000313" key="5">
    <source>
        <dbReference type="Proteomes" id="UP000566985"/>
    </source>
</evidence>
<dbReference type="EMBL" id="JABWPM010000033">
    <property type="protein sequence ID" value="NUY98810.1"/>
    <property type="molecule type" value="Genomic_DNA"/>
</dbReference>
<evidence type="ECO:0000313" key="4">
    <source>
        <dbReference type="EMBL" id="NUY98810.1"/>
    </source>
</evidence>
<feature type="region of interest" description="Disordered" evidence="1">
    <location>
        <begin position="251"/>
        <end position="274"/>
    </location>
</feature>
<keyword evidence="2" id="KW-0732">Signal</keyword>
<dbReference type="SUPFAM" id="SSF52266">
    <property type="entry name" value="SGNH hydrolase"/>
    <property type="match status" value="1"/>
</dbReference>
<dbReference type="Pfam" id="PF13472">
    <property type="entry name" value="Lipase_GDSL_2"/>
    <property type="match status" value="1"/>
</dbReference>
<evidence type="ECO:0000259" key="3">
    <source>
        <dbReference type="Pfam" id="PF13472"/>
    </source>
</evidence>
<dbReference type="CDD" id="cd00229">
    <property type="entry name" value="SGNH_hydrolase"/>
    <property type="match status" value="1"/>
</dbReference>
<accession>A0A7Y6NHT0</accession>
<dbReference type="GO" id="GO:0016788">
    <property type="term" value="F:hydrolase activity, acting on ester bonds"/>
    <property type="evidence" value="ECO:0007669"/>
    <property type="project" value="UniProtKB-ARBA"/>
</dbReference>
<keyword evidence="4" id="KW-0378">Hydrolase</keyword>
<organism evidence="4 5">
    <name type="scientific">Pantoea brenneri</name>
    <dbReference type="NCBI Taxonomy" id="472694"/>
    <lineage>
        <taxon>Bacteria</taxon>
        <taxon>Pseudomonadati</taxon>
        <taxon>Pseudomonadota</taxon>
        <taxon>Gammaproteobacteria</taxon>
        <taxon>Enterobacterales</taxon>
        <taxon>Erwiniaceae</taxon>
        <taxon>Pantoea</taxon>
    </lineage>
</organism>
<feature type="compositionally biased region" description="Polar residues" evidence="1">
    <location>
        <begin position="262"/>
        <end position="274"/>
    </location>
</feature>
<proteinExistence type="predicted"/>
<gene>
    <name evidence="4" type="ORF">HU668_20385</name>
</gene>
<reference evidence="4 5" key="1">
    <citation type="submission" date="2020-05" db="EMBL/GenBank/DDBJ databases">
        <title>Whole Genome Sequences of Enterobacteriales Associated with the International Space Station.</title>
        <authorList>
            <person name="Bharadwaj A."/>
            <person name="Daudu R."/>
            <person name="Singh N."/>
            <person name="Wood J."/>
            <person name="Debieu M."/>
            <person name="Mason C."/>
            <person name="Wang C."/>
            <person name="Venkateswaran K."/>
        </authorList>
    </citation>
    <scope>NUCLEOTIDE SEQUENCE [LARGE SCALE GENOMIC DNA]</scope>
    <source>
        <strain evidence="4 5">IF5SW-B1</strain>
    </source>
</reference>
<sequence length="274" mass="30700">MKNIFCHLLVFIAFCLSAGVALASQQEDKFIIEAYGGSSTKGAMAVRKDGKLRATLTPNNEIAQLNQMLKARYGTEVEIINKGALSAQSKDLLNGRNFYRNNKTWREEMAASPADLILLNFATNDARHYHFKDTESDYIVSPLQYRAIMSELIRVAQQYGKAVIVQEPHPLCGRAEKWNVAPYVAQIDRLTRDENVPLVSQYQRIQQIKNWQTLMSPDCIHPSDALYQIKAQETFRVLESHYDQQIKAAVNASPAAVPPRSQAGSLSRTGKQAG</sequence>
<feature type="chain" id="PRO_5031508721" evidence="2">
    <location>
        <begin position="24"/>
        <end position="274"/>
    </location>
</feature>
<name>A0A7Y6NHT0_9GAMM</name>
<feature type="signal peptide" evidence="2">
    <location>
        <begin position="1"/>
        <end position="23"/>
    </location>
</feature>
<comment type="caution">
    <text evidence="4">The sequence shown here is derived from an EMBL/GenBank/DDBJ whole genome shotgun (WGS) entry which is preliminary data.</text>
</comment>
<dbReference type="Proteomes" id="UP000566985">
    <property type="component" value="Unassembled WGS sequence"/>
</dbReference>
<dbReference type="Gene3D" id="3.40.50.1110">
    <property type="entry name" value="SGNH hydrolase"/>
    <property type="match status" value="1"/>
</dbReference>